<dbReference type="InterPro" id="IPR001173">
    <property type="entry name" value="Glyco_trans_2-like"/>
</dbReference>
<dbReference type="AlphaFoldDB" id="A0A2Z4Y7S5"/>
<dbReference type="CDD" id="cd02440">
    <property type="entry name" value="AdoMet_MTases"/>
    <property type="match status" value="1"/>
</dbReference>
<reference evidence="3 4" key="1">
    <citation type="submission" date="2018-05" db="EMBL/GenBank/DDBJ databases">
        <title>A metagenomic window into the 2 km-deep terrestrial subsurface aquifer revealed taxonomically and functionally diverse microbial community comprising novel uncultured bacterial lineages.</title>
        <authorList>
            <person name="Kadnikov V.V."/>
            <person name="Mardanov A.V."/>
            <person name="Beletsky A.V."/>
            <person name="Banks D."/>
            <person name="Pimenov N.V."/>
            <person name="Frank Y.A."/>
            <person name="Karnachuk O.V."/>
            <person name="Ravin N.V."/>
        </authorList>
    </citation>
    <scope>NUCLEOTIDE SEQUENCE [LARGE SCALE GENOMIC DNA]</scope>
    <source>
        <strain evidence="3">BY</strain>
    </source>
</reference>
<dbReference type="SUPFAM" id="SSF53448">
    <property type="entry name" value="Nucleotide-diphospho-sugar transferases"/>
    <property type="match status" value="1"/>
</dbReference>
<feature type="domain" description="Methyltransferase type 11" evidence="2">
    <location>
        <begin position="260"/>
        <end position="345"/>
    </location>
</feature>
<dbReference type="InterPro" id="IPR050256">
    <property type="entry name" value="Glycosyltransferase_2"/>
</dbReference>
<dbReference type="InterPro" id="IPR029044">
    <property type="entry name" value="Nucleotide-diphossugar_trans"/>
</dbReference>
<keyword evidence="3" id="KW-0808">Transferase</keyword>
<protein>
    <submittedName>
        <fullName evidence="3">Dolichol-phosphate mannosyltransferase</fullName>
    </submittedName>
</protein>
<dbReference type="SUPFAM" id="SSF53335">
    <property type="entry name" value="S-adenosyl-L-methionine-dependent methyltransferases"/>
    <property type="match status" value="1"/>
</dbReference>
<organism evidence="3 4">
    <name type="scientific">Sumerlaea chitinivorans</name>
    <dbReference type="NCBI Taxonomy" id="2250252"/>
    <lineage>
        <taxon>Bacteria</taxon>
        <taxon>Candidatus Sumerlaeota</taxon>
        <taxon>Candidatus Sumerlaeia</taxon>
        <taxon>Candidatus Sumerlaeales</taxon>
        <taxon>Candidatus Sumerlaeaceae</taxon>
        <taxon>Candidatus Sumerlaea</taxon>
    </lineage>
</organism>
<evidence type="ECO:0000313" key="3">
    <source>
        <dbReference type="EMBL" id="AXA37307.1"/>
    </source>
</evidence>
<dbReference type="Proteomes" id="UP000262583">
    <property type="component" value="Chromosome"/>
</dbReference>
<evidence type="ECO:0000259" key="2">
    <source>
        <dbReference type="Pfam" id="PF08241"/>
    </source>
</evidence>
<sequence>MPSNAVQTCELLERLPIACARLPEGVTWEVVVALPTHGAPSVESTLAKLPGGQGYRANGGYGASLRQALELARGEWILTMESGLAHSPFIIPELFARREDNDLVVASRYTKTGYDNAGWFRSFVARCSNRLVATLLDLPVHDLSSSFRLYRRRVFDEAMPEHEGFGALLEVLVRSFAAGFRVAEVPFHYFPIHRGTDSTFWQVAREYLAALRPLWRLRNSIDCADYDERAFRSRIWFQRSWQRWRYHALVGMVRECPRILDIGCGSSQVLEGLPQADGCDIRLNKLRYKRGRSGALVRASVFDLPFKSEAYDAAIFSQVIEHLPRNPKILQEVVRVVRPGGIVVVGTPDYATWWTTIEKIYGFVHPTGYADEHITHYTFETLKAEVEGLGCEYMDHAYVYGAELIMRFRKNG</sequence>
<dbReference type="InterPro" id="IPR013216">
    <property type="entry name" value="Methyltransf_11"/>
</dbReference>
<dbReference type="Pfam" id="PF00535">
    <property type="entry name" value="Glycos_transf_2"/>
    <property type="match status" value="1"/>
</dbReference>
<name>A0A2Z4Y7S5_SUMC1</name>
<dbReference type="InterPro" id="IPR029063">
    <property type="entry name" value="SAM-dependent_MTases_sf"/>
</dbReference>
<dbReference type="Pfam" id="PF08241">
    <property type="entry name" value="Methyltransf_11"/>
    <property type="match status" value="1"/>
</dbReference>
<dbReference type="Gene3D" id="3.90.550.10">
    <property type="entry name" value="Spore Coat Polysaccharide Biosynthesis Protein SpsA, Chain A"/>
    <property type="match status" value="1"/>
</dbReference>
<feature type="domain" description="Glycosyltransferase 2-like" evidence="1">
    <location>
        <begin position="58"/>
        <end position="157"/>
    </location>
</feature>
<dbReference type="PANTHER" id="PTHR48090">
    <property type="entry name" value="UNDECAPRENYL-PHOSPHATE 4-DEOXY-4-FORMAMIDO-L-ARABINOSE TRANSFERASE-RELATED"/>
    <property type="match status" value="1"/>
</dbReference>
<gene>
    <name evidence="3" type="ORF">BRCON_2565</name>
</gene>
<accession>A0A2Z4Y7S5</accession>
<proteinExistence type="predicted"/>
<dbReference type="KEGG" id="schv:BRCON_2565"/>
<keyword evidence="3" id="KW-0328">Glycosyltransferase</keyword>
<dbReference type="GO" id="GO:0016757">
    <property type="term" value="F:glycosyltransferase activity"/>
    <property type="evidence" value="ECO:0007669"/>
    <property type="project" value="UniProtKB-KW"/>
</dbReference>
<dbReference type="GO" id="GO:0008757">
    <property type="term" value="F:S-adenosylmethionine-dependent methyltransferase activity"/>
    <property type="evidence" value="ECO:0007669"/>
    <property type="project" value="InterPro"/>
</dbReference>
<evidence type="ECO:0000259" key="1">
    <source>
        <dbReference type="Pfam" id="PF00535"/>
    </source>
</evidence>
<evidence type="ECO:0000313" key="4">
    <source>
        <dbReference type="Proteomes" id="UP000262583"/>
    </source>
</evidence>
<dbReference type="EMBL" id="CP030759">
    <property type="protein sequence ID" value="AXA37307.1"/>
    <property type="molecule type" value="Genomic_DNA"/>
</dbReference>
<dbReference type="Gene3D" id="3.40.50.150">
    <property type="entry name" value="Vaccinia Virus protein VP39"/>
    <property type="match status" value="1"/>
</dbReference>